<keyword evidence="1 4" id="KW-0808">Transferase</keyword>
<sequence length="129" mass="14269">MNQDEELVSHQHGNWRGDYARQLPELLKAAGPCHTTVAYAGDELIGYVIWREDSRPDHAHVELLAVSPSARGHGAGAALMNHAMEQMRRNGRGFVELGTGGDAFHAPARRLYEQLGFHAVPLAAYMRKL</sequence>
<keyword evidence="2 4" id="KW-0012">Acyltransferase</keyword>
<dbReference type="RefSeq" id="WP_343872079.1">
    <property type="nucleotide sequence ID" value="NZ_BAAAIX010000004.1"/>
</dbReference>
<dbReference type="EC" id="2.3.-.-" evidence="4"/>
<name>A0ABW4RWW2_9ACTN</name>
<reference evidence="5" key="1">
    <citation type="journal article" date="2019" name="Int. J. Syst. Evol. Microbiol.">
        <title>The Global Catalogue of Microorganisms (GCM) 10K type strain sequencing project: providing services to taxonomists for standard genome sequencing and annotation.</title>
        <authorList>
            <consortium name="The Broad Institute Genomics Platform"/>
            <consortium name="The Broad Institute Genome Sequencing Center for Infectious Disease"/>
            <person name="Wu L."/>
            <person name="Ma J."/>
        </authorList>
    </citation>
    <scope>NUCLEOTIDE SEQUENCE [LARGE SCALE GENOMIC DNA]</scope>
    <source>
        <strain evidence="5">CAIM 431</strain>
    </source>
</reference>
<feature type="domain" description="N-acetyltransferase" evidence="3">
    <location>
        <begin position="1"/>
        <end position="129"/>
    </location>
</feature>
<dbReference type="CDD" id="cd04301">
    <property type="entry name" value="NAT_SF"/>
    <property type="match status" value="1"/>
</dbReference>
<protein>
    <submittedName>
        <fullName evidence="4">GNAT family N-acetyltransferase</fullName>
        <ecNumber evidence="4">2.3.-.-</ecNumber>
    </submittedName>
</protein>
<dbReference type="InterPro" id="IPR016181">
    <property type="entry name" value="Acyl_CoA_acyltransferase"/>
</dbReference>
<dbReference type="PROSITE" id="PS51186">
    <property type="entry name" value="GNAT"/>
    <property type="match status" value="1"/>
</dbReference>
<dbReference type="PANTHER" id="PTHR43877">
    <property type="entry name" value="AMINOALKYLPHOSPHONATE N-ACETYLTRANSFERASE-RELATED-RELATED"/>
    <property type="match status" value="1"/>
</dbReference>
<accession>A0ABW4RWW2</accession>
<dbReference type="InterPro" id="IPR050832">
    <property type="entry name" value="Bact_Acetyltransf"/>
</dbReference>
<evidence type="ECO:0000256" key="2">
    <source>
        <dbReference type="ARBA" id="ARBA00023315"/>
    </source>
</evidence>
<dbReference type="EMBL" id="JBHUFZ010000025">
    <property type="protein sequence ID" value="MFD1890767.1"/>
    <property type="molecule type" value="Genomic_DNA"/>
</dbReference>
<evidence type="ECO:0000313" key="4">
    <source>
        <dbReference type="EMBL" id="MFD1890767.1"/>
    </source>
</evidence>
<proteinExistence type="predicted"/>
<keyword evidence="5" id="KW-1185">Reference proteome</keyword>
<dbReference type="GO" id="GO:0016746">
    <property type="term" value="F:acyltransferase activity"/>
    <property type="evidence" value="ECO:0007669"/>
    <property type="project" value="UniProtKB-KW"/>
</dbReference>
<gene>
    <name evidence="4" type="ORF">ACFSCS_11325</name>
</gene>
<comment type="caution">
    <text evidence="4">The sequence shown here is derived from an EMBL/GenBank/DDBJ whole genome shotgun (WGS) entry which is preliminary data.</text>
</comment>
<dbReference type="InterPro" id="IPR000182">
    <property type="entry name" value="GNAT_dom"/>
</dbReference>
<evidence type="ECO:0000256" key="1">
    <source>
        <dbReference type="ARBA" id="ARBA00022679"/>
    </source>
</evidence>
<dbReference type="Gene3D" id="3.40.630.30">
    <property type="match status" value="1"/>
</dbReference>
<dbReference type="SUPFAM" id="SSF55729">
    <property type="entry name" value="Acyl-CoA N-acyltransferases (Nat)"/>
    <property type="match status" value="1"/>
</dbReference>
<organism evidence="4 5">
    <name type="scientific">Luteococcus peritonei</name>
    <dbReference type="NCBI Taxonomy" id="88874"/>
    <lineage>
        <taxon>Bacteria</taxon>
        <taxon>Bacillati</taxon>
        <taxon>Actinomycetota</taxon>
        <taxon>Actinomycetes</taxon>
        <taxon>Propionibacteriales</taxon>
        <taxon>Propionibacteriaceae</taxon>
        <taxon>Luteococcus</taxon>
    </lineage>
</organism>
<evidence type="ECO:0000259" key="3">
    <source>
        <dbReference type="PROSITE" id="PS51186"/>
    </source>
</evidence>
<dbReference type="Pfam" id="PF00583">
    <property type="entry name" value="Acetyltransf_1"/>
    <property type="match status" value="1"/>
</dbReference>
<evidence type="ECO:0000313" key="5">
    <source>
        <dbReference type="Proteomes" id="UP001597326"/>
    </source>
</evidence>
<dbReference type="Proteomes" id="UP001597326">
    <property type="component" value="Unassembled WGS sequence"/>
</dbReference>